<dbReference type="EMBL" id="CATOBB020000777">
    <property type="protein sequence ID" value="CAM9186602.1"/>
    <property type="molecule type" value="Genomic_DNA"/>
</dbReference>
<reference evidence="1" key="1">
    <citation type="submission" date="2025-03" db="EMBL/GenBank/DDBJ databases">
        <authorList>
            <consortium name="ELIXIR-Norway"/>
            <consortium name="Elixir Norway"/>
        </authorList>
    </citation>
    <scope>NUCLEOTIDE SEQUENCE</scope>
</reference>
<accession>A0ACB1KGI6</accession>
<evidence type="ECO:0000313" key="2">
    <source>
        <dbReference type="Proteomes" id="UP001162501"/>
    </source>
</evidence>
<gene>
    <name evidence="1" type="ORF">MRATA1EN22A_LOCUS29589</name>
</gene>
<protein>
    <submittedName>
        <fullName evidence="1">Uncharacterized protein</fullName>
    </submittedName>
</protein>
<evidence type="ECO:0000313" key="1">
    <source>
        <dbReference type="EMBL" id="CAM9186602.1"/>
    </source>
</evidence>
<name>A0ACB1KGI6_RANTA</name>
<organism evidence="1 2">
    <name type="scientific">Rangifer tarandus platyrhynchus</name>
    <name type="common">Svalbard reindeer</name>
    <dbReference type="NCBI Taxonomy" id="3082113"/>
    <lineage>
        <taxon>Eukaryota</taxon>
        <taxon>Metazoa</taxon>
        <taxon>Chordata</taxon>
        <taxon>Craniata</taxon>
        <taxon>Vertebrata</taxon>
        <taxon>Euteleostomi</taxon>
        <taxon>Mammalia</taxon>
        <taxon>Eutheria</taxon>
        <taxon>Laurasiatheria</taxon>
        <taxon>Artiodactyla</taxon>
        <taxon>Ruminantia</taxon>
        <taxon>Pecora</taxon>
        <taxon>Cervidae</taxon>
        <taxon>Odocoileinae</taxon>
        <taxon>Rangifer</taxon>
    </lineage>
</organism>
<feature type="non-terminal residue" evidence="1">
    <location>
        <position position="1"/>
    </location>
</feature>
<dbReference type="Proteomes" id="UP001162501">
    <property type="component" value="Unassembled WGS sequence"/>
</dbReference>
<feature type="non-terminal residue" evidence="1">
    <location>
        <position position="83"/>
    </location>
</feature>
<sequence>EVWLSVLPTALHRIPLKCCQGPGNSVPACAMQIMQCTLAVHIRHLQWEDMSSRELLEQRLGMNPTQIQALLWDGDQFGHGVIM</sequence>
<comment type="caution">
    <text evidence="1">The sequence shown here is derived from an EMBL/GenBank/DDBJ whole genome shotgun (WGS) entry which is preliminary data.</text>
</comment>
<proteinExistence type="predicted"/>